<dbReference type="InterPro" id="IPR036779">
    <property type="entry name" value="LysM_dom_sf"/>
</dbReference>
<dbReference type="Proteomes" id="UP000185596">
    <property type="component" value="Unassembled WGS sequence"/>
</dbReference>
<protein>
    <recommendedName>
        <fullName evidence="1">LysM domain-containing protein</fullName>
    </recommendedName>
</protein>
<gene>
    <name evidence="2" type="ORF">BU204_14335</name>
</gene>
<proteinExistence type="predicted"/>
<dbReference type="AlphaFoldDB" id="A0A1Q8CRE6"/>
<dbReference type="Gene3D" id="3.10.350.10">
    <property type="entry name" value="LysM domain"/>
    <property type="match status" value="1"/>
</dbReference>
<organism evidence="2 3">
    <name type="scientific">Actinophytocola xanthii</name>
    <dbReference type="NCBI Taxonomy" id="1912961"/>
    <lineage>
        <taxon>Bacteria</taxon>
        <taxon>Bacillati</taxon>
        <taxon>Actinomycetota</taxon>
        <taxon>Actinomycetes</taxon>
        <taxon>Pseudonocardiales</taxon>
        <taxon>Pseudonocardiaceae</taxon>
    </lineage>
</organism>
<keyword evidence="3" id="KW-1185">Reference proteome</keyword>
<evidence type="ECO:0000313" key="2">
    <source>
        <dbReference type="EMBL" id="OLF16938.1"/>
    </source>
</evidence>
<reference evidence="2 3" key="1">
    <citation type="submission" date="2016-12" db="EMBL/GenBank/DDBJ databases">
        <title>The draft genome sequence of Actinophytocola sp. 11-183.</title>
        <authorList>
            <person name="Wang W."/>
            <person name="Yuan L."/>
        </authorList>
    </citation>
    <scope>NUCLEOTIDE SEQUENCE [LARGE SCALE GENOMIC DNA]</scope>
    <source>
        <strain evidence="2 3">11-183</strain>
    </source>
</reference>
<evidence type="ECO:0000259" key="1">
    <source>
        <dbReference type="Pfam" id="PF01476"/>
    </source>
</evidence>
<sequence>MCLAVVGVGTLASAGAEPVPARTEVVRVQPGESLAELAARVAPGSDPGAVVERIRELNGDLVGGVRPGQPLHVPSGR</sequence>
<dbReference type="Pfam" id="PF01476">
    <property type="entry name" value="LysM"/>
    <property type="match status" value="1"/>
</dbReference>
<evidence type="ECO:0000313" key="3">
    <source>
        <dbReference type="Proteomes" id="UP000185596"/>
    </source>
</evidence>
<feature type="domain" description="LysM" evidence="1">
    <location>
        <begin position="27"/>
        <end position="74"/>
    </location>
</feature>
<accession>A0A1Q8CRE6</accession>
<dbReference type="InterPro" id="IPR018392">
    <property type="entry name" value="LysM"/>
</dbReference>
<dbReference type="EMBL" id="MSIE01000024">
    <property type="protein sequence ID" value="OLF16938.1"/>
    <property type="molecule type" value="Genomic_DNA"/>
</dbReference>
<comment type="caution">
    <text evidence="2">The sequence shown here is derived from an EMBL/GenBank/DDBJ whole genome shotgun (WGS) entry which is preliminary data.</text>
</comment>
<name>A0A1Q8CRE6_9PSEU</name>
<dbReference type="STRING" id="1912961.BU204_14335"/>